<dbReference type="GO" id="GO:0005886">
    <property type="term" value="C:plasma membrane"/>
    <property type="evidence" value="ECO:0007669"/>
    <property type="project" value="TreeGrafter"/>
</dbReference>
<dbReference type="InterPro" id="IPR036964">
    <property type="entry name" value="RASGEF_cat_dom_sf"/>
</dbReference>
<dbReference type="Gene3D" id="1.10.840.10">
    <property type="entry name" value="Ras guanine-nucleotide exchange factors catalytic domain"/>
    <property type="match status" value="1"/>
</dbReference>
<dbReference type="PANTHER" id="PTHR23113">
    <property type="entry name" value="GUANINE NUCLEOTIDE EXCHANGE FACTOR"/>
    <property type="match status" value="1"/>
</dbReference>
<accession>A0AAW0H997</accession>
<dbReference type="PANTHER" id="PTHR23113:SF35">
    <property type="entry name" value="RAL GUANINE NUCLEOTIDE DISSOCIATION STIMULATOR"/>
    <property type="match status" value="1"/>
</dbReference>
<dbReference type="InterPro" id="IPR001895">
    <property type="entry name" value="RASGEF_cat_dom"/>
</dbReference>
<dbReference type="EMBL" id="JBBHLL010000810">
    <property type="protein sequence ID" value="KAK7797577.1"/>
    <property type="molecule type" value="Genomic_DNA"/>
</dbReference>
<name>A0AAW0H997_MYOGA</name>
<dbReference type="GO" id="GO:0005085">
    <property type="term" value="F:guanyl-nucleotide exchange factor activity"/>
    <property type="evidence" value="ECO:0007669"/>
    <property type="project" value="UniProtKB-KW"/>
</dbReference>
<evidence type="ECO:0000259" key="3">
    <source>
        <dbReference type="PROSITE" id="PS50009"/>
    </source>
</evidence>
<evidence type="ECO:0000256" key="1">
    <source>
        <dbReference type="ARBA" id="ARBA00022658"/>
    </source>
</evidence>
<dbReference type="Pfam" id="PF00617">
    <property type="entry name" value="RasGEF"/>
    <property type="match status" value="1"/>
</dbReference>
<dbReference type="InterPro" id="IPR000651">
    <property type="entry name" value="Ras-like_Gua-exchang_fac_N"/>
</dbReference>
<gene>
    <name evidence="4" type="ORF">U0070_027238</name>
</gene>
<evidence type="ECO:0000313" key="4">
    <source>
        <dbReference type="EMBL" id="KAK7797577.1"/>
    </source>
</evidence>
<dbReference type="PROSITE" id="PS50009">
    <property type="entry name" value="RASGEF_CAT"/>
    <property type="match status" value="1"/>
</dbReference>
<dbReference type="InterPro" id="IPR008937">
    <property type="entry name" value="Ras-like_GEF"/>
</dbReference>
<dbReference type="Gene3D" id="1.20.870.10">
    <property type="entry name" value="Son of sevenless (SoS) protein Chain: S domain 1"/>
    <property type="match status" value="1"/>
</dbReference>
<dbReference type="InterPro" id="IPR023578">
    <property type="entry name" value="Ras_GEF_dom_sf"/>
</dbReference>
<proteinExistence type="predicted"/>
<dbReference type="SUPFAM" id="SSF48366">
    <property type="entry name" value="Ras GEF"/>
    <property type="match status" value="2"/>
</dbReference>
<dbReference type="GO" id="GO:0007265">
    <property type="term" value="P:Ras protein signal transduction"/>
    <property type="evidence" value="ECO:0007669"/>
    <property type="project" value="TreeGrafter"/>
</dbReference>
<sequence>MMVDCQSSSQEIGEELINGVIYSISLRKGSDLSYVTVFLCTYRAFTTTQQVLDLLFKRSGGRAVYTDGSSTVQESGALPLPGLRLVTAGQEGQGAPRTYRPCTVAQFNNVANCVITTCLGDQSMKAPDRARVVEHWIEVARECRALKNFSSLYAILSALQSNAIHRLKKTWEEVSRDSFRVFQKLSEFLS</sequence>
<reference evidence="4 5" key="1">
    <citation type="journal article" date="2023" name="bioRxiv">
        <title>Conserved and derived expression patterns and positive selection on dental genes reveal complex evolutionary context of ever-growing rodent molars.</title>
        <authorList>
            <person name="Calamari Z.T."/>
            <person name="Song A."/>
            <person name="Cohen E."/>
            <person name="Akter M."/>
            <person name="Roy R.D."/>
            <person name="Hallikas O."/>
            <person name="Christensen M.M."/>
            <person name="Li P."/>
            <person name="Marangoni P."/>
            <person name="Jernvall J."/>
            <person name="Klein O.D."/>
        </authorList>
    </citation>
    <scope>NUCLEOTIDE SEQUENCE [LARGE SCALE GENOMIC DNA]</scope>
    <source>
        <strain evidence="4">V071</strain>
    </source>
</reference>
<evidence type="ECO:0000313" key="5">
    <source>
        <dbReference type="Proteomes" id="UP001488838"/>
    </source>
</evidence>
<keyword evidence="5" id="KW-1185">Reference proteome</keyword>
<protein>
    <recommendedName>
        <fullName evidence="3">Ras-GEF domain-containing protein</fullName>
    </recommendedName>
</protein>
<comment type="caution">
    <text evidence="4">The sequence shown here is derived from an EMBL/GenBank/DDBJ whole genome shotgun (WGS) entry which is preliminary data.</text>
</comment>
<feature type="domain" description="Ras-GEF" evidence="3">
    <location>
        <begin position="61"/>
        <end position="190"/>
    </location>
</feature>
<keyword evidence="1 2" id="KW-0344">Guanine-nucleotide releasing factor</keyword>
<organism evidence="4 5">
    <name type="scientific">Myodes glareolus</name>
    <name type="common">Bank vole</name>
    <name type="synonym">Clethrionomys glareolus</name>
    <dbReference type="NCBI Taxonomy" id="447135"/>
    <lineage>
        <taxon>Eukaryota</taxon>
        <taxon>Metazoa</taxon>
        <taxon>Chordata</taxon>
        <taxon>Craniata</taxon>
        <taxon>Vertebrata</taxon>
        <taxon>Euteleostomi</taxon>
        <taxon>Mammalia</taxon>
        <taxon>Eutheria</taxon>
        <taxon>Euarchontoglires</taxon>
        <taxon>Glires</taxon>
        <taxon>Rodentia</taxon>
        <taxon>Myomorpha</taxon>
        <taxon>Muroidea</taxon>
        <taxon>Cricetidae</taxon>
        <taxon>Arvicolinae</taxon>
        <taxon>Myodes</taxon>
    </lineage>
</organism>
<dbReference type="AlphaFoldDB" id="A0AAW0H997"/>
<dbReference type="Pfam" id="PF00618">
    <property type="entry name" value="RasGEF_N"/>
    <property type="match status" value="1"/>
</dbReference>
<evidence type="ECO:0000256" key="2">
    <source>
        <dbReference type="PROSITE-ProRule" id="PRU00168"/>
    </source>
</evidence>
<dbReference type="Proteomes" id="UP001488838">
    <property type="component" value="Unassembled WGS sequence"/>
</dbReference>